<comment type="caution">
    <text evidence="1">The sequence shown here is derived from an EMBL/GenBank/DDBJ whole genome shotgun (WGS) entry which is preliminary data.</text>
</comment>
<keyword evidence="2" id="KW-1185">Reference proteome</keyword>
<gene>
    <name evidence="1" type="ORF">HAX54_027413</name>
</gene>
<dbReference type="Proteomes" id="UP000823775">
    <property type="component" value="Unassembled WGS sequence"/>
</dbReference>
<proteinExistence type="predicted"/>
<evidence type="ECO:0000313" key="1">
    <source>
        <dbReference type="EMBL" id="MCD9641305.1"/>
    </source>
</evidence>
<name>A0ABS8V532_DATST</name>
<protein>
    <submittedName>
        <fullName evidence="1">Uncharacterized protein</fullName>
    </submittedName>
</protein>
<organism evidence="1 2">
    <name type="scientific">Datura stramonium</name>
    <name type="common">Jimsonweed</name>
    <name type="synonym">Common thornapple</name>
    <dbReference type="NCBI Taxonomy" id="4076"/>
    <lineage>
        <taxon>Eukaryota</taxon>
        <taxon>Viridiplantae</taxon>
        <taxon>Streptophyta</taxon>
        <taxon>Embryophyta</taxon>
        <taxon>Tracheophyta</taxon>
        <taxon>Spermatophyta</taxon>
        <taxon>Magnoliopsida</taxon>
        <taxon>eudicotyledons</taxon>
        <taxon>Gunneridae</taxon>
        <taxon>Pentapetalae</taxon>
        <taxon>asterids</taxon>
        <taxon>lamiids</taxon>
        <taxon>Solanales</taxon>
        <taxon>Solanaceae</taxon>
        <taxon>Solanoideae</taxon>
        <taxon>Datureae</taxon>
        <taxon>Datura</taxon>
    </lineage>
</organism>
<reference evidence="1 2" key="1">
    <citation type="journal article" date="2021" name="BMC Genomics">
        <title>Datura genome reveals duplications of psychoactive alkaloid biosynthetic genes and high mutation rate following tissue culture.</title>
        <authorList>
            <person name="Rajewski A."/>
            <person name="Carter-House D."/>
            <person name="Stajich J."/>
            <person name="Litt A."/>
        </authorList>
    </citation>
    <scope>NUCLEOTIDE SEQUENCE [LARGE SCALE GENOMIC DNA]</scope>
    <source>
        <strain evidence="1">AR-01</strain>
    </source>
</reference>
<dbReference type="EMBL" id="JACEIK010003325">
    <property type="protein sequence ID" value="MCD9641305.1"/>
    <property type="molecule type" value="Genomic_DNA"/>
</dbReference>
<evidence type="ECO:0000313" key="2">
    <source>
        <dbReference type="Proteomes" id="UP000823775"/>
    </source>
</evidence>
<accession>A0ABS8V532</accession>
<sequence length="114" mass="12653">MEDGELIRSTITLGHFGKRGASLINLVARVITAVAAIVTSEDGYDLTQDNVSAIQRRGRKIKDQNTRGGWHVQGEGVLLVRVLRRNTARCEVSDPRLSGEPPPFGRKLGQMYFY</sequence>